<dbReference type="Proteomes" id="UP001474421">
    <property type="component" value="Unassembled WGS sequence"/>
</dbReference>
<proteinExistence type="predicted"/>
<sequence>MNLGYIGLIYMKRHLVHQKQEG</sequence>
<dbReference type="EMBL" id="JAOTOJ010000009">
    <property type="protein sequence ID" value="KAK9395679.1"/>
    <property type="molecule type" value="Genomic_DNA"/>
</dbReference>
<comment type="caution">
    <text evidence="1">The sequence shown here is derived from an EMBL/GenBank/DDBJ whole genome shotgun (WGS) entry which is preliminary data.</text>
</comment>
<dbReference type="AlphaFoldDB" id="A0AAW1B1A5"/>
<accession>A0AAW1B1A5</accession>
<keyword evidence="2" id="KW-1185">Reference proteome</keyword>
<name>A0AAW1B1A5_CROAD</name>
<evidence type="ECO:0000313" key="1">
    <source>
        <dbReference type="EMBL" id="KAK9395679.1"/>
    </source>
</evidence>
<protein>
    <submittedName>
        <fullName evidence="1">Uncharacterized protein</fullName>
    </submittedName>
</protein>
<evidence type="ECO:0000313" key="2">
    <source>
        <dbReference type="Proteomes" id="UP001474421"/>
    </source>
</evidence>
<gene>
    <name evidence="1" type="ORF">NXF25_019040</name>
</gene>
<reference evidence="1 2" key="1">
    <citation type="journal article" date="2024" name="Proc. Natl. Acad. Sci. U.S.A.">
        <title>The genetic regulatory architecture and epigenomic basis for age-related changes in rattlesnake venom.</title>
        <authorList>
            <person name="Hogan M.P."/>
            <person name="Holding M.L."/>
            <person name="Nystrom G.S."/>
            <person name="Colston T.J."/>
            <person name="Bartlett D.A."/>
            <person name="Mason A.J."/>
            <person name="Ellsworth S.A."/>
            <person name="Rautsaw R.M."/>
            <person name="Lawrence K.C."/>
            <person name="Strickland J.L."/>
            <person name="He B."/>
            <person name="Fraser P."/>
            <person name="Margres M.J."/>
            <person name="Gilbert D.M."/>
            <person name="Gibbs H.L."/>
            <person name="Parkinson C.L."/>
            <person name="Rokyta D.R."/>
        </authorList>
    </citation>
    <scope>NUCLEOTIDE SEQUENCE [LARGE SCALE GENOMIC DNA]</scope>
    <source>
        <strain evidence="1">DRR0105</strain>
    </source>
</reference>
<organism evidence="1 2">
    <name type="scientific">Crotalus adamanteus</name>
    <name type="common">Eastern diamondback rattlesnake</name>
    <dbReference type="NCBI Taxonomy" id="8729"/>
    <lineage>
        <taxon>Eukaryota</taxon>
        <taxon>Metazoa</taxon>
        <taxon>Chordata</taxon>
        <taxon>Craniata</taxon>
        <taxon>Vertebrata</taxon>
        <taxon>Euteleostomi</taxon>
        <taxon>Lepidosauria</taxon>
        <taxon>Squamata</taxon>
        <taxon>Bifurcata</taxon>
        <taxon>Unidentata</taxon>
        <taxon>Episquamata</taxon>
        <taxon>Toxicofera</taxon>
        <taxon>Serpentes</taxon>
        <taxon>Colubroidea</taxon>
        <taxon>Viperidae</taxon>
        <taxon>Crotalinae</taxon>
        <taxon>Crotalus</taxon>
    </lineage>
</organism>